<dbReference type="SUPFAM" id="SSF52540">
    <property type="entry name" value="P-loop containing nucleoside triphosphate hydrolases"/>
    <property type="match status" value="1"/>
</dbReference>
<dbReference type="InterPro" id="IPR027417">
    <property type="entry name" value="P-loop_NTPase"/>
</dbReference>
<evidence type="ECO:0000256" key="5">
    <source>
        <dbReference type="SAM" id="MobiDB-lite"/>
    </source>
</evidence>
<dbReference type="InterPro" id="IPR058031">
    <property type="entry name" value="AAA_lid_NorR"/>
</dbReference>
<name>A0ABP8RN55_9PSEU</name>
<keyword evidence="2" id="KW-0067">ATP-binding</keyword>
<dbReference type="EMBL" id="BAABGT010000026">
    <property type="protein sequence ID" value="GAA4542851.1"/>
    <property type="molecule type" value="Genomic_DNA"/>
</dbReference>
<dbReference type="SUPFAM" id="SSF46689">
    <property type="entry name" value="Homeodomain-like"/>
    <property type="match status" value="1"/>
</dbReference>
<comment type="caution">
    <text evidence="7">The sequence shown here is derived from an EMBL/GenBank/DDBJ whole genome shotgun (WGS) entry which is preliminary data.</text>
</comment>
<accession>A0ABP8RN55</accession>
<organism evidence="7 8">
    <name type="scientific">Pseudonocardia xishanensis</name>
    <dbReference type="NCBI Taxonomy" id="630995"/>
    <lineage>
        <taxon>Bacteria</taxon>
        <taxon>Bacillati</taxon>
        <taxon>Actinomycetota</taxon>
        <taxon>Actinomycetes</taxon>
        <taxon>Pseudonocardiales</taxon>
        <taxon>Pseudonocardiaceae</taxon>
        <taxon>Pseudonocardia</taxon>
    </lineage>
</organism>
<dbReference type="PANTHER" id="PTHR32071">
    <property type="entry name" value="TRANSCRIPTIONAL REGULATORY PROTEIN"/>
    <property type="match status" value="1"/>
</dbReference>
<dbReference type="InterPro" id="IPR002078">
    <property type="entry name" value="Sigma_54_int"/>
</dbReference>
<evidence type="ECO:0000256" key="3">
    <source>
        <dbReference type="ARBA" id="ARBA00023015"/>
    </source>
</evidence>
<dbReference type="SUPFAM" id="SSF55781">
    <property type="entry name" value="GAF domain-like"/>
    <property type="match status" value="1"/>
</dbReference>
<dbReference type="Pfam" id="PF02954">
    <property type="entry name" value="HTH_8"/>
    <property type="match status" value="1"/>
</dbReference>
<proteinExistence type="predicted"/>
<gene>
    <name evidence="7" type="ORF">GCM10023175_18780</name>
</gene>
<evidence type="ECO:0000313" key="7">
    <source>
        <dbReference type="EMBL" id="GAA4542851.1"/>
    </source>
</evidence>
<keyword evidence="8" id="KW-1185">Reference proteome</keyword>
<keyword evidence="4" id="KW-0804">Transcription</keyword>
<evidence type="ECO:0000256" key="1">
    <source>
        <dbReference type="ARBA" id="ARBA00022741"/>
    </source>
</evidence>
<reference evidence="8" key="1">
    <citation type="journal article" date="2019" name="Int. J. Syst. Evol. Microbiol.">
        <title>The Global Catalogue of Microorganisms (GCM) 10K type strain sequencing project: providing services to taxonomists for standard genome sequencing and annotation.</title>
        <authorList>
            <consortium name="The Broad Institute Genomics Platform"/>
            <consortium name="The Broad Institute Genome Sequencing Center for Infectious Disease"/>
            <person name="Wu L."/>
            <person name="Ma J."/>
        </authorList>
    </citation>
    <scope>NUCLEOTIDE SEQUENCE [LARGE SCALE GENOMIC DNA]</scope>
    <source>
        <strain evidence="8">JCM 17906</strain>
    </source>
</reference>
<keyword evidence="3" id="KW-0805">Transcription regulation</keyword>
<dbReference type="Gene3D" id="1.10.8.60">
    <property type="match status" value="1"/>
</dbReference>
<dbReference type="PRINTS" id="PR01590">
    <property type="entry name" value="HTHFIS"/>
</dbReference>
<dbReference type="Proteomes" id="UP001501598">
    <property type="component" value="Unassembled WGS sequence"/>
</dbReference>
<keyword evidence="1" id="KW-0547">Nucleotide-binding</keyword>
<protein>
    <submittedName>
        <fullName evidence="7">Helix-turn-helix domain-containing protein</fullName>
    </submittedName>
</protein>
<evidence type="ECO:0000256" key="4">
    <source>
        <dbReference type="ARBA" id="ARBA00023163"/>
    </source>
</evidence>
<dbReference type="PANTHER" id="PTHR32071:SF57">
    <property type="entry name" value="C4-DICARBOXYLATE TRANSPORT TRANSCRIPTIONAL REGULATORY PROTEIN DCTD"/>
    <property type="match status" value="1"/>
</dbReference>
<dbReference type="InterPro" id="IPR009057">
    <property type="entry name" value="Homeodomain-like_sf"/>
</dbReference>
<dbReference type="Gene3D" id="3.30.450.40">
    <property type="match status" value="1"/>
</dbReference>
<sequence length="563" mass="59941">MPSSLPRGNADAPVRPEIASSWQRVRESGLAPQALVDPDDAAPVDPGSRLRRAADPVLAELAGALEGSPFTLVLADHEARLVDLRFGTAAARPVFERLGVVLGRTFTEAETGTNSIATAFETRRPISVRGAEHYLESFRDFACHGLPIVDPATRRAAGVLDITCLEEDSSPLLGPYLLRGVRDIETRLLGDTRRAHRVLLDAFDAAAAAEAGALVALGPDLVLTNDAAADVLQPADHAALQTLAGELVRATESTWRCVVDLQSGGPVGLEATRVDGGVLMRLSPAWRRAPVPRGRLAAAPAEWQAWPPEELERYRTQGTSVLVRGESGTGRRTVARAIAGPARTGAGRAEPDREEQPGPATVEIDGPTADRDTIATLPAAATTIVVTDADMLADPVAVALERLARERRLVLTVSECALTGRVAALAARCPVHLDLPTLRARRDRIPGVAAGLLHRRSGGALRFTPGALRALAALDWPGNLAELTAVVEHVVERRQVGDVTEADLPTGHRERRAPLSGALPQAECDAVVDALRTCSGNKVHAAKMLGISRTTLYRYIRQFRIDA</sequence>
<dbReference type="InterPro" id="IPR029016">
    <property type="entry name" value="GAF-like_dom_sf"/>
</dbReference>
<evidence type="ECO:0000259" key="6">
    <source>
        <dbReference type="PROSITE" id="PS50045"/>
    </source>
</evidence>
<dbReference type="Gene3D" id="1.10.10.60">
    <property type="entry name" value="Homeodomain-like"/>
    <property type="match status" value="1"/>
</dbReference>
<feature type="domain" description="Sigma-54 factor interaction" evidence="6">
    <location>
        <begin position="431"/>
        <end position="492"/>
    </location>
</feature>
<dbReference type="PROSITE" id="PS50045">
    <property type="entry name" value="SIGMA54_INTERACT_4"/>
    <property type="match status" value="1"/>
</dbReference>
<dbReference type="Pfam" id="PF25601">
    <property type="entry name" value="AAA_lid_14"/>
    <property type="match status" value="1"/>
</dbReference>
<feature type="region of interest" description="Disordered" evidence="5">
    <location>
        <begin position="339"/>
        <end position="370"/>
    </location>
</feature>
<evidence type="ECO:0000313" key="8">
    <source>
        <dbReference type="Proteomes" id="UP001501598"/>
    </source>
</evidence>
<evidence type="ECO:0000256" key="2">
    <source>
        <dbReference type="ARBA" id="ARBA00022840"/>
    </source>
</evidence>
<dbReference type="InterPro" id="IPR002197">
    <property type="entry name" value="HTH_Fis"/>
</dbReference>